<name>A0A0Q3JYM3_BRADI</name>
<reference evidence="2 3" key="1">
    <citation type="journal article" date="2010" name="Nature">
        <title>Genome sequencing and analysis of the model grass Brachypodium distachyon.</title>
        <authorList>
            <consortium name="International Brachypodium Initiative"/>
        </authorList>
    </citation>
    <scope>NUCLEOTIDE SEQUENCE [LARGE SCALE GENOMIC DNA]</scope>
    <source>
        <strain evidence="2 3">Bd21</strain>
    </source>
</reference>
<dbReference type="Gramene" id="KQK17108">
    <property type="protein sequence ID" value="KQK17108"/>
    <property type="gene ID" value="BRADI_1g32521v3"/>
</dbReference>
<dbReference type="InParanoid" id="A0A0Q3JYM3"/>
<feature type="compositionally biased region" description="Low complexity" evidence="1">
    <location>
        <begin position="63"/>
        <end position="94"/>
    </location>
</feature>
<evidence type="ECO:0000313" key="4">
    <source>
        <dbReference type="Proteomes" id="UP000008810"/>
    </source>
</evidence>
<evidence type="ECO:0000313" key="3">
    <source>
        <dbReference type="EnsemblPlants" id="KQK17108"/>
    </source>
</evidence>
<organism evidence="2">
    <name type="scientific">Brachypodium distachyon</name>
    <name type="common">Purple false brome</name>
    <name type="synonym">Trachynia distachya</name>
    <dbReference type="NCBI Taxonomy" id="15368"/>
    <lineage>
        <taxon>Eukaryota</taxon>
        <taxon>Viridiplantae</taxon>
        <taxon>Streptophyta</taxon>
        <taxon>Embryophyta</taxon>
        <taxon>Tracheophyta</taxon>
        <taxon>Spermatophyta</taxon>
        <taxon>Magnoliopsida</taxon>
        <taxon>Liliopsida</taxon>
        <taxon>Poales</taxon>
        <taxon>Poaceae</taxon>
        <taxon>BOP clade</taxon>
        <taxon>Pooideae</taxon>
        <taxon>Stipodae</taxon>
        <taxon>Brachypodieae</taxon>
        <taxon>Brachypodium</taxon>
    </lineage>
</organism>
<sequence length="107" mass="10885">MMASGIQRASFLLQVVRTSSRSRKGEAGTGVQVFSEAAPWQQPSAGRPRPPAKLDTIVEEDYSSSSSSSITHGAAAAGSQQKAAPASSSSSSAAMVPSGVPGRGFVF</sequence>
<dbReference type="AlphaFoldDB" id="A0A0Q3JYM3"/>
<dbReference type="FunCoup" id="A0A0Q3JYM3">
    <property type="interactions" value="252"/>
</dbReference>
<feature type="region of interest" description="Disordered" evidence="1">
    <location>
        <begin position="18"/>
        <end position="107"/>
    </location>
</feature>
<dbReference type="OrthoDB" id="695316at2759"/>
<accession>A0A0Q3JYM3</accession>
<reference evidence="2" key="2">
    <citation type="submission" date="2017-06" db="EMBL/GenBank/DDBJ databases">
        <title>WGS assembly of Brachypodium distachyon.</title>
        <authorList>
            <consortium name="The International Brachypodium Initiative"/>
            <person name="Lucas S."/>
            <person name="Harmon-Smith M."/>
            <person name="Lail K."/>
            <person name="Tice H."/>
            <person name="Grimwood J."/>
            <person name="Bruce D."/>
            <person name="Barry K."/>
            <person name="Shu S."/>
            <person name="Lindquist E."/>
            <person name="Wang M."/>
            <person name="Pitluck S."/>
            <person name="Vogel J.P."/>
            <person name="Garvin D.F."/>
            <person name="Mockler T.C."/>
            <person name="Schmutz J."/>
            <person name="Rokhsar D."/>
            <person name="Bevan M.W."/>
        </authorList>
    </citation>
    <scope>NUCLEOTIDE SEQUENCE</scope>
    <source>
        <strain evidence="2">Bd21</strain>
    </source>
</reference>
<gene>
    <name evidence="2" type="ORF">BRADI_1g32521v3</name>
</gene>
<evidence type="ECO:0000313" key="2">
    <source>
        <dbReference type="EMBL" id="KQK17108.1"/>
    </source>
</evidence>
<evidence type="ECO:0000256" key="1">
    <source>
        <dbReference type="SAM" id="MobiDB-lite"/>
    </source>
</evidence>
<protein>
    <submittedName>
        <fullName evidence="2 3">Uncharacterized protein</fullName>
    </submittedName>
</protein>
<dbReference type="Proteomes" id="UP000008810">
    <property type="component" value="Chromosome 1"/>
</dbReference>
<reference evidence="3" key="3">
    <citation type="submission" date="2018-08" db="UniProtKB">
        <authorList>
            <consortium name="EnsemblPlants"/>
        </authorList>
    </citation>
    <scope>IDENTIFICATION</scope>
    <source>
        <strain evidence="3">cv. Bd21</strain>
    </source>
</reference>
<keyword evidence="4" id="KW-1185">Reference proteome</keyword>
<dbReference type="EMBL" id="CM000880">
    <property type="protein sequence ID" value="KQK17108.1"/>
    <property type="molecule type" value="Genomic_DNA"/>
</dbReference>
<dbReference type="EnsemblPlants" id="KQK17108">
    <property type="protein sequence ID" value="KQK17108"/>
    <property type="gene ID" value="BRADI_1g32521v3"/>
</dbReference>
<proteinExistence type="predicted"/>